<evidence type="ECO:0000256" key="11">
    <source>
        <dbReference type="ARBA" id="ARBA00023180"/>
    </source>
</evidence>
<comment type="caution">
    <text evidence="15">The sequence shown here is derived from an EMBL/GenBank/DDBJ whole genome shotgun (WGS) entry which is preliminary data.</text>
</comment>
<dbReference type="FunFam" id="3.80.10.10:FF:000111">
    <property type="entry name" value="LRR receptor-like serine/threonine-protein kinase ERECTA"/>
    <property type="match status" value="1"/>
</dbReference>
<keyword evidence="5 12" id="KW-0812">Transmembrane</keyword>
<feature type="transmembrane region" description="Helical" evidence="12">
    <location>
        <begin position="902"/>
        <end position="927"/>
    </location>
</feature>
<organism evidence="15 16">
    <name type="scientific">Corchorus olitorius</name>
    <dbReference type="NCBI Taxonomy" id="93759"/>
    <lineage>
        <taxon>Eukaryota</taxon>
        <taxon>Viridiplantae</taxon>
        <taxon>Streptophyta</taxon>
        <taxon>Embryophyta</taxon>
        <taxon>Tracheophyta</taxon>
        <taxon>Spermatophyta</taxon>
        <taxon>Magnoliopsida</taxon>
        <taxon>eudicotyledons</taxon>
        <taxon>Gunneridae</taxon>
        <taxon>Pentapetalae</taxon>
        <taxon>rosids</taxon>
        <taxon>malvids</taxon>
        <taxon>Malvales</taxon>
        <taxon>Malvaceae</taxon>
        <taxon>Grewioideae</taxon>
        <taxon>Apeibeae</taxon>
        <taxon>Corchorus</taxon>
    </lineage>
</organism>
<evidence type="ECO:0000259" key="14">
    <source>
        <dbReference type="Pfam" id="PF08263"/>
    </source>
</evidence>
<keyword evidence="16" id="KW-1185">Reference proteome</keyword>
<keyword evidence="3" id="KW-1003">Cell membrane</keyword>
<dbReference type="InterPro" id="IPR013210">
    <property type="entry name" value="LRR_N_plant-typ"/>
</dbReference>
<dbReference type="EMBL" id="AWUE01014634">
    <property type="protein sequence ID" value="OMP02461.1"/>
    <property type="molecule type" value="Genomic_DNA"/>
</dbReference>
<dbReference type="PANTHER" id="PTHR48062">
    <property type="entry name" value="RECEPTOR-LIKE PROTEIN 14"/>
    <property type="match status" value="1"/>
</dbReference>
<comment type="similarity">
    <text evidence="2">Belongs to the RLP family.</text>
</comment>
<dbReference type="PANTHER" id="PTHR48062:SF37">
    <property type="entry name" value="LRR RECEPTOR-LIKE SERINE_THREONINE-PROTEIN KINASE FLS2"/>
    <property type="match status" value="1"/>
</dbReference>
<keyword evidence="6 13" id="KW-0732">Signal</keyword>
<dbReference type="PROSITE" id="PS51450">
    <property type="entry name" value="LRR"/>
    <property type="match status" value="2"/>
</dbReference>
<dbReference type="SMART" id="SM00369">
    <property type="entry name" value="LRR_TYP"/>
    <property type="match status" value="9"/>
</dbReference>
<keyword evidence="8 12" id="KW-1133">Transmembrane helix</keyword>
<dbReference type="InterPro" id="IPR003591">
    <property type="entry name" value="Leu-rich_rpt_typical-subtyp"/>
</dbReference>
<dbReference type="AlphaFoldDB" id="A0A1R3K5V5"/>
<evidence type="ECO:0000256" key="1">
    <source>
        <dbReference type="ARBA" id="ARBA00004251"/>
    </source>
</evidence>
<evidence type="ECO:0000313" key="15">
    <source>
        <dbReference type="EMBL" id="OMP02461.1"/>
    </source>
</evidence>
<evidence type="ECO:0000256" key="6">
    <source>
        <dbReference type="ARBA" id="ARBA00022729"/>
    </source>
</evidence>
<keyword evidence="4" id="KW-0433">Leucine-rich repeat</keyword>
<dbReference type="Proteomes" id="UP000187203">
    <property type="component" value="Unassembled WGS sequence"/>
</dbReference>
<evidence type="ECO:0000256" key="9">
    <source>
        <dbReference type="ARBA" id="ARBA00023136"/>
    </source>
</evidence>
<evidence type="ECO:0000313" key="16">
    <source>
        <dbReference type="Proteomes" id="UP000187203"/>
    </source>
</evidence>
<keyword evidence="11" id="KW-0325">Glycoprotein</keyword>
<keyword evidence="9 12" id="KW-0472">Membrane</keyword>
<dbReference type="Pfam" id="PF13855">
    <property type="entry name" value="LRR_8"/>
    <property type="match status" value="2"/>
</dbReference>
<name>A0A1R3K5V5_9ROSI</name>
<keyword evidence="10" id="KW-0675">Receptor</keyword>
<dbReference type="Pfam" id="PF00560">
    <property type="entry name" value="LRR_1"/>
    <property type="match status" value="9"/>
</dbReference>
<proteinExistence type="inferred from homology"/>
<protein>
    <recommendedName>
        <fullName evidence="14">Leucine-rich repeat-containing N-terminal plant-type domain-containing protein</fullName>
    </recommendedName>
</protein>
<dbReference type="InterPro" id="IPR032675">
    <property type="entry name" value="LRR_dom_sf"/>
</dbReference>
<feature type="signal peptide" evidence="13">
    <location>
        <begin position="1"/>
        <end position="22"/>
    </location>
</feature>
<evidence type="ECO:0000256" key="2">
    <source>
        <dbReference type="ARBA" id="ARBA00009592"/>
    </source>
</evidence>
<keyword evidence="7" id="KW-0677">Repeat</keyword>
<evidence type="ECO:0000256" key="10">
    <source>
        <dbReference type="ARBA" id="ARBA00023170"/>
    </source>
</evidence>
<evidence type="ECO:0000256" key="12">
    <source>
        <dbReference type="SAM" id="Phobius"/>
    </source>
</evidence>
<dbReference type="PRINTS" id="PR00019">
    <property type="entry name" value="LEURICHRPT"/>
</dbReference>
<evidence type="ECO:0000256" key="3">
    <source>
        <dbReference type="ARBA" id="ARBA00022475"/>
    </source>
</evidence>
<reference evidence="16" key="1">
    <citation type="submission" date="2013-09" db="EMBL/GenBank/DDBJ databases">
        <title>Corchorus olitorius genome sequencing.</title>
        <authorList>
            <person name="Alam M."/>
            <person name="Haque M.S."/>
            <person name="Islam M.S."/>
            <person name="Emdad E.M."/>
            <person name="Islam M.M."/>
            <person name="Ahmed B."/>
            <person name="Halim A."/>
            <person name="Hossen Q.M.M."/>
            <person name="Hossain M.Z."/>
            <person name="Ahmed R."/>
            <person name="Khan M.M."/>
            <person name="Islam R."/>
            <person name="Rashid M.M."/>
            <person name="Khan S.A."/>
            <person name="Rahman M.S."/>
            <person name="Alam M."/>
            <person name="Yahiya A.S."/>
            <person name="Khan M.S."/>
            <person name="Azam M.S."/>
            <person name="Haque T."/>
            <person name="Lashkar M.Z.H."/>
            <person name="Akhand A.I."/>
            <person name="Morshed G."/>
            <person name="Roy S."/>
            <person name="Uddin K.S."/>
            <person name="Rabeya T."/>
            <person name="Hossain A.S."/>
            <person name="Chowdhury A."/>
            <person name="Snigdha A.R."/>
            <person name="Mortoza M.S."/>
            <person name="Matin S.A."/>
            <person name="Hoque S.M.E."/>
            <person name="Islam M.K."/>
            <person name="Roy D.K."/>
            <person name="Haider R."/>
            <person name="Moosa M.M."/>
            <person name="Elias S.M."/>
            <person name="Hasan A.M."/>
            <person name="Jahan S."/>
            <person name="Shafiuddin M."/>
            <person name="Mahmood N."/>
            <person name="Shommy N.S."/>
        </authorList>
    </citation>
    <scope>NUCLEOTIDE SEQUENCE [LARGE SCALE GENOMIC DNA]</scope>
    <source>
        <strain evidence="16">cv. O-4</strain>
    </source>
</reference>
<feature type="domain" description="Leucine-rich repeat-containing N-terminal plant-type" evidence="14">
    <location>
        <begin position="25"/>
        <end position="65"/>
    </location>
</feature>
<sequence>MMDAKWFLMLVLMLVFGGWCKGCLEHERTALLQLKSNFFDDPHSLSDWVDIKSSNCCQWEKVECSTASGRVIGLDLSFTRRWRDHEGDMRSYLNVSLFLPFGELKSLELRDNGIAGCSDKEELVALNNLEELDLSYNELHGFLPLGPKGNGSLRKLKVVKLDGALVNGTVSLLQVVEAFPSVKSFQNLDYNYFNETISSQGKWTFNSSLRVSTNVEEISIFDSHLPNNTLQTIGVLSSLKSLTLRNCIGLTATLPTQGWCDLRKLENLNLRDNELEGTFPSCLDNLTSLRVLDISHNCDFQVPASLVSFANHSHLKDLYLYGNEIVNDTDPTFQTWVPNFQLESLAIESCRPSKGSLQKQLPKFLYYQHKLTSLHLSKNNFGGKFPSWLMENNTRLQDFFMAGNSFSDSLRLPRHPNYHLDTIHLPGNKIEGEIPRNICLTFPNLEWLNLAQNGLRGNIPPCVAGLESLYLLDLAYNNLSGGIPDELGKSNWLNTLVLSNNSLSGKLDPTLFRRIAWLYLDGNYFDGEIAEYQIDFSAFSTYIDLSNNKLSGRLPKWLGKVFDLRRLSLSSNHFDGPIPFEFCHLDQLSKLDLSHNNLSGSLPSCFNLSKTEHIHLGGNRLSGPLPRALYNSSSLVTLDLSHNELTGEIPHWITTLSVLSILVLKNNSFDGEIPSQLCILESLKIIDLSQNKFFGPIPSCLSNITFELKDGRSTYRYYILEYPMRDEESIVDNYVEEQVEIVTKRALLTYAGNLLGIMSGIDLSCNRLTGQIPLEIGNLSRLHSLNLSHNNLTGFIPSTFSKLEQMESLDLSFNSLSGKIPNELTELNFLEVFNVSYNNLTGSVPDQKQFGAFDESSYVGNPSLCGPLLDKKCSGIDSPPTVPNGGSDGEEESSLAVDSFSFWMSFSISCAIVLITMAIVLFINPYWRQAWFYFIQRCIDTCQFFVEDNLVKLYIYMRRLRRMIM</sequence>
<evidence type="ECO:0000256" key="13">
    <source>
        <dbReference type="SAM" id="SignalP"/>
    </source>
</evidence>
<gene>
    <name evidence="15" type="ORF">COLO4_11065</name>
</gene>
<dbReference type="SUPFAM" id="SSF52058">
    <property type="entry name" value="L domain-like"/>
    <property type="match status" value="3"/>
</dbReference>
<dbReference type="STRING" id="93759.A0A1R3K5V5"/>
<evidence type="ECO:0000256" key="8">
    <source>
        <dbReference type="ARBA" id="ARBA00022989"/>
    </source>
</evidence>
<dbReference type="OrthoDB" id="4691307at2759"/>
<dbReference type="FunFam" id="3.80.10.10:FF:000095">
    <property type="entry name" value="LRR receptor-like serine/threonine-protein kinase GSO1"/>
    <property type="match status" value="1"/>
</dbReference>
<dbReference type="InterPro" id="IPR051502">
    <property type="entry name" value="RLP_Defense_Trigger"/>
</dbReference>
<dbReference type="SMART" id="SM00365">
    <property type="entry name" value="LRR_SD22"/>
    <property type="match status" value="7"/>
</dbReference>
<feature type="chain" id="PRO_5013181564" description="Leucine-rich repeat-containing N-terminal plant-type domain-containing protein" evidence="13">
    <location>
        <begin position="23"/>
        <end position="965"/>
    </location>
</feature>
<evidence type="ECO:0000256" key="5">
    <source>
        <dbReference type="ARBA" id="ARBA00022692"/>
    </source>
</evidence>
<dbReference type="InterPro" id="IPR001611">
    <property type="entry name" value="Leu-rich_rpt"/>
</dbReference>
<comment type="subcellular location">
    <subcellularLocation>
        <location evidence="1">Cell membrane</location>
        <topology evidence="1">Single-pass type I membrane protein</topology>
    </subcellularLocation>
</comment>
<evidence type="ECO:0000256" key="4">
    <source>
        <dbReference type="ARBA" id="ARBA00022614"/>
    </source>
</evidence>
<evidence type="ECO:0000256" key="7">
    <source>
        <dbReference type="ARBA" id="ARBA00022737"/>
    </source>
</evidence>
<dbReference type="FunFam" id="3.80.10.10:FF:000041">
    <property type="entry name" value="LRR receptor-like serine/threonine-protein kinase ERECTA"/>
    <property type="match status" value="1"/>
</dbReference>
<dbReference type="GO" id="GO:0005886">
    <property type="term" value="C:plasma membrane"/>
    <property type="evidence" value="ECO:0007669"/>
    <property type="project" value="UniProtKB-SubCell"/>
</dbReference>
<dbReference type="Pfam" id="PF08263">
    <property type="entry name" value="LRRNT_2"/>
    <property type="match status" value="1"/>
</dbReference>
<accession>A0A1R3K5V5</accession>
<dbReference type="Gene3D" id="3.80.10.10">
    <property type="entry name" value="Ribonuclease Inhibitor"/>
    <property type="match status" value="4"/>
</dbReference>